<proteinExistence type="inferred from homology"/>
<feature type="transmembrane region" description="Helical" evidence="7">
    <location>
        <begin position="153"/>
        <end position="172"/>
    </location>
</feature>
<dbReference type="Pfam" id="PF01578">
    <property type="entry name" value="Cytochrom_C_asm"/>
    <property type="match status" value="1"/>
</dbReference>
<gene>
    <name evidence="9" type="ORF">METZ01_LOCUS97832</name>
</gene>
<evidence type="ECO:0000313" key="9">
    <source>
        <dbReference type="EMBL" id="SVA44978.1"/>
    </source>
</evidence>
<evidence type="ECO:0000256" key="2">
    <source>
        <dbReference type="ARBA" id="ARBA00005840"/>
    </source>
</evidence>
<feature type="transmembrane region" description="Helical" evidence="7">
    <location>
        <begin position="122"/>
        <end position="141"/>
    </location>
</feature>
<dbReference type="GO" id="GO:0005886">
    <property type="term" value="C:plasma membrane"/>
    <property type="evidence" value="ECO:0007669"/>
    <property type="project" value="TreeGrafter"/>
</dbReference>
<keyword evidence="3 7" id="KW-0812">Transmembrane</keyword>
<feature type="transmembrane region" description="Helical" evidence="7">
    <location>
        <begin position="192"/>
        <end position="217"/>
    </location>
</feature>
<dbReference type="EMBL" id="UINC01010077">
    <property type="protein sequence ID" value="SVA44978.1"/>
    <property type="molecule type" value="Genomic_DNA"/>
</dbReference>
<dbReference type="InterPro" id="IPR045062">
    <property type="entry name" value="Cyt_c_biogenesis_CcsA/CcmC"/>
</dbReference>
<evidence type="ECO:0000256" key="1">
    <source>
        <dbReference type="ARBA" id="ARBA00004141"/>
    </source>
</evidence>
<feature type="transmembrane region" description="Helical" evidence="7">
    <location>
        <begin position="90"/>
        <end position="110"/>
    </location>
</feature>
<dbReference type="InterPro" id="IPR003557">
    <property type="entry name" value="Cyt_c_biogenesis_CcmC"/>
</dbReference>
<dbReference type="PANTHER" id="PTHR30071:SF1">
    <property type="entry name" value="CYTOCHROME B_B6 PROTEIN-RELATED"/>
    <property type="match status" value="1"/>
</dbReference>
<dbReference type="AlphaFoldDB" id="A0A381VYY6"/>
<organism evidence="9">
    <name type="scientific">marine metagenome</name>
    <dbReference type="NCBI Taxonomy" id="408172"/>
    <lineage>
        <taxon>unclassified sequences</taxon>
        <taxon>metagenomes</taxon>
        <taxon>ecological metagenomes</taxon>
    </lineage>
</organism>
<dbReference type="GO" id="GO:0017004">
    <property type="term" value="P:cytochrome complex assembly"/>
    <property type="evidence" value="ECO:0007669"/>
    <property type="project" value="UniProtKB-KW"/>
</dbReference>
<evidence type="ECO:0000256" key="6">
    <source>
        <dbReference type="ARBA" id="ARBA00023136"/>
    </source>
</evidence>
<evidence type="ECO:0000256" key="7">
    <source>
        <dbReference type="SAM" id="Phobius"/>
    </source>
</evidence>
<protein>
    <recommendedName>
        <fullName evidence="8">Cytochrome c assembly protein domain-containing protein</fullName>
    </recommendedName>
</protein>
<dbReference type="NCBIfam" id="TIGR01191">
    <property type="entry name" value="ccmC"/>
    <property type="match status" value="1"/>
</dbReference>
<reference evidence="9" key="1">
    <citation type="submission" date="2018-05" db="EMBL/GenBank/DDBJ databases">
        <authorList>
            <person name="Lanie J.A."/>
            <person name="Ng W.-L."/>
            <person name="Kazmierczak K.M."/>
            <person name="Andrzejewski T.M."/>
            <person name="Davidsen T.M."/>
            <person name="Wayne K.J."/>
            <person name="Tettelin H."/>
            <person name="Glass J.I."/>
            <person name="Rusch D."/>
            <person name="Podicherti R."/>
            <person name="Tsui H.-C.T."/>
            <person name="Winkler M.E."/>
        </authorList>
    </citation>
    <scope>NUCLEOTIDE SEQUENCE</scope>
</reference>
<dbReference type="PANTHER" id="PTHR30071">
    <property type="entry name" value="HEME EXPORTER PROTEIN C"/>
    <property type="match status" value="1"/>
</dbReference>
<keyword evidence="6 7" id="KW-0472">Membrane</keyword>
<comment type="subcellular location">
    <subcellularLocation>
        <location evidence="1">Membrane</location>
        <topology evidence="1">Multi-pass membrane protein</topology>
    </subcellularLocation>
</comment>
<dbReference type="InterPro" id="IPR002541">
    <property type="entry name" value="Cyt_c_assembly"/>
</dbReference>
<sequence>MNLKISNNQIEIIRKMNPYLIGSTLFIFVVGFYFSLFDSPPDYIQGDSMRIMYVHVPFAWLSLFSYTILAASCILWFVTRNPIFNLFGKSIAPIGAIFTLIALVTGSIWGKPTWGVWWVWDARLTSMLILFFLYLAYILLWQSITNQETASKISAALGIIGFVNIPIIKFSVDWWNTLHQPATISKLSAPSIDINMLIPLLIMTLGSMFFLITLFLIKLRIEIIDQRMTRLSEK</sequence>
<feature type="transmembrane region" description="Helical" evidence="7">
    <location>
        <begin position="20"/>
        <end position="37"/>
    </location>
</feature>
<feature type="domain" description="Cytochrome c assembly protein" evidence="8">
    <location>
        <begin position="24"/>
        <end position="179"/>
    </location>
</feature>
<dbReference type="GO" id="GO:0020037">
    <property type="term" value="F:heme binding"/>
    <property type="evidence" value="ECO:0007669"/>
    <property type="project" value="InterPro"/>
</dbReference>
<accession>A0A381VYY6</accession>
<evidence type="ECO:0000256" key="5">
    <source>
        <dbReference type="ARBA" id="ARBA00022989"/>
    </source>
</evidence>
<name>A0A381VYY6_9ZZZZ</name>
<evidence type="ECO:0000259" key="8">
    <source>
        <dbReference type="Pfam" id="PF01578"/>
    </source>
</evidence>
<evidence type="ECO:0000256" key="4">
    <source>
        <dbReference type="ARBA" id="ARBA00022748"/>
    </source>
</evidence>
<comment type="similarity">
    <text evidence="2">Belongs to the CcmC/CycZ/HelC family.</text>
</comment>
<feature type="transmembrane region" description="Helical" evidence="7">
    <location>
        <begin position="57"/>
        <end position="78"/>
    </location>
</feature>
<dbReference type="PRINTS" id="PR01386">
    <property type="entry name" value="CCMCBIOGNSIS"/>
</dbReference>
<keyword evidence="4" id="KW-0201">Cytochrome c-type biogenesis</keyword>
<evidence type="ECO:0000256" key="3">
    <source>
        <dbReference type="ARBA" id="ARBA00022692"/>
    </source>
</evidence>
<keyword evidence="5 7" id="KW-1133">Transmembrane helix</keyword>
<dbReference type="GO" id="GO:0015232">
    <property type="term" value="F:heme transmembrane transporter activity"/>
    <property type="evidence" value="ECO:0007669"/>
    <property type="project" value="InterPro"/>
</dbReference>